<protein>
    <submittedName>
        <fullName evidence="3">Uncharacterized protein</fullName>
    </submittedName>
</protein>
<dbReference type="InterPro" id="IPR003100">
    <property type="entry name" value="PAZ_dom"/>
</dbReference>
<dbReference type="Gene3D" id="3.30.420.10">
    <property type="entry name" value="Ribonuclease H-like superfamily/Ribonuclease H"/>
    <property type="match status" value="1"/>
</dbReference>
<dbReference type="InterPro" id="IPR036085">
    <property type="entry name" value="PAZ_dom_sf"/>
</dbReference>
<evidence type="ECO:0000313" key="3">
    <source>
        <dbReference type="EMBL" id="KAJ8969356.1"/>
    </source>
</evidence>
<dbReference type="PANTHER" id="PTHR22891">
    <property type="entry name" value="EUKARYOTIC TRANSLATION INITIATION FACTOR 2C"/>
    <property type="match status" value="1"/>
</dbReference>
<evidence type="ECO:0000313" key="4">
    <source>
        <dbReference type="Proteomes" id="UP001162164"/>
    </source>
</evidence>
<dbReference type="EMBL" id="JAPWTJ010001818">
    <property type="protein sequence ID" value="KAJ8969356.1"/>
    <property type="molecule type" value="Genomic_DNA"/>
</dbReference>
<dbReference type="CDD" id="cd02846">
    <property type="entry name" value="PAZ_argonaute_like"/>
    <property type="match status" value="1"/>
</dbReference>
<dbReference type="Pfam" id="PF02170">
    <property type="entry name" value="PAZ"/>
    <property type="match status" value="1"/>
</dbReference>
<feature type="domain" description="Piwi" evidence="2">
    <location>
        <begin position="292"/>
        <end position="469"/>
    </location>
</feature>
<gene>
    <name evidence="3" type="ORF">NQ317_016141</name>
</gene>
<reference evidence="3" key="1">
    <citation type="journal article" date="2023" name="Insect Mol. Biol.">
        <title>Genome sequencing provides insights into the evolution of gene families encoding plant cell wall-degrading enzymes in longhorned beetles.</title>
        <authorList>
            <person name="Shin N.R."/>
            <person name="Okamura Y."/>
            <person name="Kirsch R."/>
            <person name="Pauchet Y."/>
        </authorList>
    </citation>
    <scope>NUCLEOTIDE SEQUENCE</scope>
    <source>
        <strain evidence="3">MMC_N1</strain>
    </source>
</reference>
<accession>A0ABQ9IZX6</accession>
<dbReference type="InterPro" id="IPR036397">
    <property type="entry name" value="RNaseH_sf"/>
</dbReference>
<sequence length="469" mass="53600">MSMLHIKPFPKSSPLIDILPELFGDYFNPFTRENLNQPLDRGNNEILNTFIKTLRISYEIPGHPQTRRTYRANGIDSAPREKTFKLDNGQSMTVEKLRYSHLPTIWVGSTTNEKRILLPLELCSLVEGQVTNRKMTEGQTSKMIKFTATNTQIRKQKIMDALHRASYNSNNSVREFGFSVANEFEKLEARVLQPPSLEYANKKVVRPSRGVWRGEKFFKPIVINKWTIISVDRRPPRPDDLTRFASEISKNAGFCGMSITAPPDKPFQTIRCLNVNDIKKYFETQKDKRYDVIFVVVPNSGQQYSYVKTAAEINVGCLTQCIKVKTLNKMNQQTAVNILLKVNSKLNGTNHFLCTRPPIMNRPCMIMGADVTHPSPDARGIPSVAAVTASHDPKAFQYNICWRLQPPKVEIIEDLEAITIEQLKYFYNKTKVKPERIIFFRDGVSEGQFDQVRTSEIRAIRSACKRASS</sequence>
<keyword evidence="4" id="KW-1185">Reference proteome</keyword>
<dbReference type="InterPro" id="IPR003165">
    <property type="entry name" value="Piwi"/>
</dbReference>
<feature type="domain" description="PAZ" evidence="1">
    <location>
        <begin position="26"/>
        <end position="127"/>
    </location>
</feature>
<dbReference type="Proteomes" id="UP001162164">
    <property type="component" value="Unassembled WGS sequence"/>
</dbReference>
<dbReference type="Gene3D" id="3.40.50.2300">
    <property type="match status" value="1"/>
</dbReference>
<proteinExistence type="predicted"/>
<evidence type="ECO:0000259" key="2">
    <source>
        <dbReference type="PROSITE" id="PS50822"/>
    </source>
</evidence>
<dbReference type="InterPro" id="IPR032472">
    <property type="entry name" value="ArgoL2"/>
</dbReference>
<dbReference type="SUPFAM" id="SSF101690">
    <property type="entry name" value="PAZ domain"/>
    <property type="match status" value="1"/>
</dbReference>
<dbReference type="SUPFAM" id="SSF53098">
    <property type="entry name" value="Ribonuclease H-like"/>
    <property type="match status" value="1"/>
</dbReference>
<evidence type="ECO:0000259" key="1">
    <source>
        <dbReference type="PROSITE" id="PS50821"/>
    </source>
</evidence>
<dbReference type="PROSITE" id="PS50821">
    <property type="entry name" value="PAZ"/>
    <property type="match status" value="1"/>
</dbReference>
<dbReference type="InterPro" id="IPR012337">
    <property type="entry name" value="RNaseH-like_sf"/>
</dbReference>
<name>A0ABQ9IZX6_9CUCU</name>
<dbReference type="PROSITE" id="PS50822">
    <property type="entry name" value="PIWI"/>
    <property type="match status" value="1"/>
</dbReference>
<dbReference type="SMART" id="SM00950">
    <property type="entry name" value="Piwi"/>
    <property type="match status" value="1"/>
</dbReference>
<dbReference type="Pfam" id="PF16488">
    <property type="entry name" value="ArgoL2"/>
    <property type="match status" value="1"/>
</dbReference>
<dbReference type="Gene3D" id="2.170.260.10">
    <property type="entry name" value="paz domain"/>
    <property type="match status" value="1"/>
</dbReference>
<comment type="caution">
    <text evidence="3">The sequence shown here is derived from an EMBL/GenBank/DDBJ whole genome shotgun (WGS) entry which is preliminary data.</text>
</comment>
<organism evidence="3 4">
    <name type="scientific">Molorchus minor</name>
    <dbReference type="NCBI Taxonomy" id="1323400"/>
    <lineage>
        <taxon>Eukaryota</taxon>
        <taxon>Metazoa</taxon>
        <taxon>Ecdysozoa</taxon>
        <taxon>Arthropoda</taxon>
        <taxon>Hexapoda</taxon>
        <taxon>Insecta</taxon>
        <taxon>Pterygota</taxon>
        <taxon>Neoptera</taxon>
        <taxon>Endopterygota</taxon>
        <taxon>Coleoptera</taxon>
        <taxon>Polyphaga</taxon>
        <taxon>Cucujiformia</taxon>
        <taxon>Chrysomeloidea</taxon>
        <taxon>Cerambycidae</taxon>
        <taxon>Lamiinae</taxon>
        <taxon>Monochamini</taxon>
        <taxon>Molorchus</taxon>
    </lineage>
</organism>
<dbReference type="Pfam" id="PF02171">
    <property type="entry name" value="Piwi"/>
    <property type="match status" value="1"/>
</dbReference>